<comment type="caution">
    <text evidence="2">The sequence shown here is derived from an EMBL/GenBank/DDBJ whole genome shotgun (WGS) entry which is preliminary data.</text>
</comment>
<feature type="region of interest" description="Disordered" evidence="1">
    <location>
        <begin position="279"/>
        <end position="329"/>
    </location>
</feature>
<accession>A0A1Q9BTQ5</accession>
<proteinExistence type="predicted"/>
<name>A0A1Q9BTQ5_SYMMI</name>
<keyword evidence="3" id="KW-1185">Reference proteome</keyword>
<evidence type="ECO:0000256" key="1">
    <source>
        <dbReference type="SAM" id="MobiDB-lite"/>
    </source>
</evidence>
<protein>
    <submittedName>
        <fullName evidence="2">Uncharacterized protein</fullName>
    </submittedName>
</protein>
<dbReference type="EMBL" id="LSRX01004298">
    <property type="protein sequence ID" value="OLP74073.1"/>
    <property type="molecule type" value="Genomic_DNA"/>
</dbReference>
<reference evidence="2 3" key="1">
    <citation type="submission" date="2016-02" db="EMBL/GenBank/DDBJ databases">
        <title>Genome analysis of coral dinoflagellate symbionts highlights evolutionary adaptations to a symbiotic lifestyle.</title>
        <authorList>
            <person name="Aranda M."/>
            <person name="Li Y."/>
            <person name="Liew Y.J."/>
            <person name="Baumgarten S."/>
            <person name="Simakov O."/>
            <person name="Wilson M."/>
            <person name="Piel J."/>
            <person name="Ashoor H."/>
            <person name="Bougouffa S."/>
            <person name="Bajic V.B."/>
            <person name="Ryu T."/>
            <person name="Ravasi T."/>
            <person name="Bayer T."/>
            <person name="Micklem G."/>
            <person name="Kim H."/>
            <person name="Bhak J."/>
            <person name="Lajeunesse T.C."/>
            <person name="Voolstra C.R."/>
        </authorList>
    </citation>
    <scope>NUCLEOTIDE SEQUENCE [LARGE SCALE GENOMIC DNA]</scope>
    <source>
        <strain evidence="2 3">CCMP2467</strain>
    </source>
</reference>
<dbReference type="Proteomes" id="UP000186817">
    <property type="component" value="Unassembled WGS sequence"/>
</dbReference>
<organism evidence="2 3">
    <name type="scientific">Symbiodinium microadriaticum</name>
    <name type="common">Dinoflagellate</name>
    <name type="synonym">Zooxanthella microadriatica</name>
    <dbReference type="NCBI Taxonomy" id="2951"/>
    <lineage>
        <taxon>Eukaryota</taxon>
        <taxon>Sar</taxon>
        <taxon>Alveolata</taxon>
        <taxon>Dinophyceae</taxon>
        <taxon>Suessiales</taxon>
        <taxon>Symbiodiniaceae</taxon>
        <taxon>Symbiodinium</taxon>
    </lineage>
</organism>
<dbReference type="AlphaFoldDB" id="A0A1Q9BTQ5"/>
<gene>
    <name evidence="2" type="ORF">AK812_SmicGene46493</name>
</gene>
<evidence type="ECO:0000313" key="3">
    <source>
        <dbReference type="Proteomes" id="UP000186817"/>
    </source>
</evidence>
<feature type="compositionally biased region" description="Acidic residues" evidence="1">
    <location>
        <begin position="314"/>
        <end position="329"/>
    </location>
</feature>
<evidence type="ECO:0000313" key="2">
    <source>
        <dbReference type="EMBL" id="OLP74073.1"/>
    </source>
</evidence>
<sequence>MDPAERKRQNEALRRKLLSGGLKPGLLEKYQNCTTAQQKFEFLKAFVLDPDMENVEVEASFKELAERKTADVYVELPLEELRKSYTSEAQKKFLEETILQKQQGRPHPQDPGNAEMRLYRVYQTGLDKSSNVSRLSTKLRGKGRVEKNAAARNALAESLAGKCADMTKSFNQKELTHDEKQQKEFDRDLQTVHALASKARATAKSIIDAKMLNQEATVQSLKSVYGKLMELHARINEMIFEGESFYNYAYALNVEKARCEEFEKEVTSAETIVKAHENRVAAEKRKRDKEKKEEEENARKKAKAAEEWEAWGGETEDWGEDLDDDGDDA</sequence>
<dbReference type="OrthoDB" id="435501at2759"/>
<feature type="compositionally biased region" description="Basic and acidic residues" evidence="1">
    <location>
        <begin position="279"/>
        <end position="306"/>
    </location>
</feature>